<reference evidence="4" key="1">
    <citation type="submission" date="2017-09" db="EMBL/GenBank/DDBJ databases">
        <title>Depth-based differentiation of microbial function through sediment-hosted aquifers and enrichment of novel symbionts in the deep terrestrial subsurface.</title>
        <authorList>
            <person name="Probst A.J."/>
            <person name="Ladd B."/>
            <person name="Jarett J.K."/>
            <person name="Geller-Mcgrath D.E."/>
            <person name="Sieber C.M.K."/>
            <person name="Emerson J.B."/>
            <person name="Anantharaman K."/>
            <person name="Thomas B.C."/>
            <person name="Malmstrom R."/>
            <person name="Stieglmeier M."/>
            <person name="Klingl A."/>
            <person name="Woyke T."/>
            <person name="Ryan C.M."/>
            <person name="Banfield J.F."/>
        </authorList>
    </citation>
    <scope>NUCLEOTIDE SEQUENCE [LARGE SCALE GENOMIC DNA]</scope>
</reference>
<dbReference type="Pfam" id="PF00801">
    <property type="entry name" value="PKD"/>
    <property type="match status" value="1"/>
</dbReference>
<dbReference type="SUPFAM" id="SSF49299">
    <property type="entry name" value="PKD domain"/>
    <property type="match status" value="1"/>
</dbReference>
<name>A0A2H0UDP2_9BACT</name>
<dbReference type="InterPro" id="IPR013783">
    <property type="entry name" value="Ig-like_fold"/>
</dbReference>
<dbReference type="InterPro" id="IPR002477">
    <property type="entry name" value="Peptidoglycan-bd-like"/>
</dbReference>
<dbReference type="Proteomes" id="UP000231192">
    <property type="component" value="Unassembled WGS sequence"/>
</dbReference>
<dbReference type="InterPro" id="IPR036365">
    <property type="entry name" value="PGBD-like_sf"/>
</dbReference>
<feature type="signal peptide" evidence="1">
    <location>
        <begin position="1"/>
        <end position="22"/>
    </location>
</feature>
<dbReference type="InterPro" id="IPR000601">
    <property type="entry name" value="PKD_dom"/>
</dbReference>
<dbReference type="EMBL" id="PFBK01000003">
    <property type="protein sequence ID" value="PIR83905.1"/>
    <property type="molecule type" value="Genomic_DNA"/>
</dbReference>
<sequence>MNKLLVSAIIVVASLVGSVASAQVYYPTYPTTYPTNSYLGTCVNLYTDLSYGSKGSEVTQLQTFLVSQNYPGSGSWMITGNFRSATLAAVRNFQQSQGLPITGIVDAATRAAISRMSCGNYGSGYSTYNYNYNTYPSSFAQGYGGTQYTNPFNYNYNYNNTNCLYTYPYTCNNYNTYNTVTVTSLSAVTGLPGTSVTVYGSGFDYSNNTVYFGSIALPNIPSSNGTSLTFTVPVYATAGTVGVYVTNYRGTSNMQNFGVLATYSSCSGVGGYPYTYGYNCPSHSGPISLTYLNPNSGAVGSVVTVIGTGFSSTGNTVNFGNGFITGINSFDGRTLTFTVPSQLSGGSSAFVTSGVYNVSVRNFSNQISNALPFTVTGSSSYGAPAITSVTGPTTLPTNTQGTWTIMIQNNQLNSYVTTAVNWGDQTIFGASLSPVQTTYVQGNQTLTFTHTYTTPGTYTITFTVSNVNGQQNSSTATVVVGQGTGNVTLSSISPMSAHIGTQIMLIGSGFTPLENTVRFGIGGTQHVPSQNGTTIYYTIPSFVSPCDLVTPGSFCGQPVQQVMPGPIQVYVTNSNGTSNTILLQVQ</sequence>
<feature type="domain" description="PKD" evidence="2">
    <location>
        <begin position="449"/>
        <end position="480"/>
    </location>
</feature>
<dbReference type="Gene3D" id="1.10.101.10">
    <property type="entry name" value="PGBD-like superfamily/PGBD"/>
    <property type="match status" value="1"/>
</dbReference>
<proteinExistence type="predicted"/>
<dbReference type="PROSITE" id="PS50093">
    <property type="entry name" value="PKD"/>
    <property type="match status" value="1"/>
</dbReference>
<dbReference type="Gene3D" id="2.60.40.10">
    <property type="entry name" value="Immunoglobulins"/>
    <property type="match status" value="4"/>
</dbReference>
<dbReference type="SUPFAM" id="SSF81296">
    <property type="entry name" value="E set domains"/>
    <property type="match status" value="3"/>
</dbReference>
<evidence type="ECO:0000313" key="3">
    <source>
        <dbReference type="EMBL" id="PIR83905.1"/>
    </source>
</evidence>
<protein>
    <recommendedName>
        <fullName evidence="2">PKD domain-containing protein</fullName>
    </recommendedName>
</protein>
<feature type="chain" id="PRO_5013950637" description="PKD domain-containing protein" evidence="1">
    <location>
        <begin position="23"/>
        <end position="586"/>
    </location>
</feature>
<evidence type="ECO:0000259" key="2">
    <source>
        <dbReference type="PROSITE" id="PS50093"/>
    </source>
</evidence>
<evidence type="ECO:0000313" key="4">
    <source>
        <dbReference type="Proteomes" id="UP000231192"/>
    </source>
</evidence>
<organism evidence="3 4">
    <name type="scientific">Candidatus Kaiserbacteria bacterium CG10_big_fil_rev_8_21_14_0_10_51_14</name>
    <dbReference type="NCBI Taxonomy" id="1974610"/>
    <lineage>
        <taxon>Bacteria</taxon>
        <taxon>Candidatus Kaiseribacteriota</taxon>
    </lineage>
</organism>
<dbReference type="InterPro" id="IPR036366">
    <property type="entry name" value="PGBDSf"/>
</dbReference>
<dbReference type="AlphaFoldDB" id="A0A2H0UDP2"/>
<dbReference type="Pfam" id="PF01471">
    <property type="entry name" value="PG_binding_1"/>
    <property type="match status" value="1"/>
</dbReference>
<gene>
    <name evidence="3" type="ORF">COU18_00615</name>
</gene>
<dbReference type="InterPro" id="IPR014756">
    <property type="entry name" value="Ig_E-set"/>
</dbReference>
<evidence type="ECO:0000256" key="1">
    <source>
        <dbReference type="SAM" id="SignalP"/>
    </source>
</evidence>
<accession>A0A2H0UDP2</accession>
<comment type="caution">
    <text evidence="3">The sequence shown here is derived from an EMBL/GenBank/DDBJ whole genome shotgun (WGS) entry which is preliminary data.</text>
</comment>
<dbReference type="SUPFAM" id="SSF47090">
    <property type="entry name" value="PGBD-like"/>
    <property type="match status" value="1"/>
</dbReference>
<dbReference type="InterPro" id="IPR035986">
    <property type="entry name" value="PKD_dom_sf"/>
</dbReference>
<keyword evidence="1" id="KW-0732">Signal</keyword>